<reference evidence="3 4" key="1">
    <citation type="submission" date="2018-03" db="EMBL/GenBank/DDBJ databases">
        <title>Genomic Encyclopedia of Type Strains, Phase III (KMG-III): the genomes of soil and plant-associated and newly described type strains.</title>
        <authorList>
            <person name="Whitman W."/>
        </authorList>
    </citation>
    <scope>NUCLEOTIDE SEQUENCE [LARGE SCALE GENOMIC DNA]</scope>
    <source>
        <strain evidence="3 4">CGMCC 1.12259</strain>
    </source>
</reference>
<sequence>MMRTVLTSGSILAVIALIGVGGYFFIQQSFAKTDEEEITAAAQNIVQEKDEPKVEEVSNNPGASSSEPEMDEKRIQKYLHLMTHQKVAAKDKWGAIEMTPQNIENLMTIIKTNENYYQYADYYLEVLTQWQKGDFANAVEVHNYIWKLNGGTVGRATGLLDAEEEQAFISNHF</sequence>
<gene>
    <name evidence="3" type="ORF">B0H99_12724</name>
</gene>
<feature type="region of interest" description="Disordered" evidence="1">
    <location>
        <begin position="49"/>
        <end position="70"/>
    </location>
</feature>
<comment type="caution">
    <text evidence="3">The sequence shown here is derived from an EMBL/GenBank/DDBJ whole genome shotgun (WGS) entry which is preliminary data.</text>
</comment>
<evidence type="ECO:0000256" key="2">
    <source>
        <dbReference type="SAM" id="Phobius"/>
    </source>
</evidence>
<dbReference type="AlphaFoldDB" id="A0A2P8FQL8"/>
<organism evidence="3 4">
    <name type="scientific">Planomicrobium soli</name>
    <dbReference type="NCBI Taxonomy" id="1176648"/>
    <lineage>
        <taxon>Bacteria</taxon>
        <taxon>Bacillati</taxon>
        <taxon>Bacillota</taxon>
        <taxon>Bacilli</taxon>
        <taxon>Bacillales</taxon>
        <taxon>Caryophanaceae</taxon>
        <taxon>Planomicrobium</taxon>
    </lineage>
</organism>
<dbReference type="InterPro" id="IPR046208">
    <property type="entry name" value="DUF6241"/>
</dbReference>
<feature type="transmembrane region" description="Helical" evidence="2">
    <location>
        <begin position="6"/>
        <end position="26"/>
    </location>
</feature>
<keyword evidence="2" id="KW-0472">Membrane</keyword>
<evidence type="ECO:0000313" key="3">
    <source>
        <dbReference type="EMBL" id="PSL24014.1"/>
    </source>
</evidence>
<feature type="compositionally biased region" description="Polar residues" evidence="1">
    <location>
        <begin position="57"/>
        <end position="67"/>
    </location>
</feature>
<evidence type="ECO:0000313" key="4">
    <source>
        <dbReference type="Proteomes" id="UP000242682"/>
    </source>
</evidence>
<protein>
    <submittedName>
        <fullName evidence="3">Uncharacterized protein</fullName>
    </submittedName>
</protein>
<name>A0A2P8FQL8_9BACL</name>
<dbReference type="Proteomes" id="UP000242682">
    <property type="component" value="Unassembled WGS sequence"/>
</dbReference>
<keyword evidence="2" id="KW-0812">Transmembrane</keyword>
<dbReference type="EMBL" id="PYAT01000027">
    <property type="protein sequence ID" value="PSL24014.1"/>
    <property type="molecule type" value="Genomic_DNA"/>
</dbReference>
<evidence type="ECO:0000256" key="1">
    <source>
        <dbReference type="SAM" id="MobiDB-lite"/>
    </source>
</evidence>
<accession>A0A2P8FQL8</accession>
<dbReference type="Pfam" id="PF19754">
    <property type="entry name" value="DUF6241"/>
    <property type="match status" value="1"/>
</dbReference>
<dbReference type="OrthoDB" id="1932566at2"/>
<keyword evidence="2" id="KW-1133">Transmembrane helix</keyword>
<keyword evidence="4" id="KW-1185">Reference proteome</keyword>
<dbReference type="RefSeq" id="WP_106534957.1">
    <property type="nucleotide sequence ID" value="NZ_PYAT01000027.1"/>
</dbReference>
<proteinExistence type="predicted"/>